<dbReference type="Proteomes" id="UP001172681">
    <property type="component" value="Unassembled WGS sequence"/>
</dbReference>
<gene>
    <name evidence="1" type="ORF">H2204_011979</name>
</gene>
<proteinExistence type="predicted"/>
<evidence type="ECO:0000313" key="1">
    <source>
        <dbReference type="EMBL" id="KAJ9621152.1"/>
    </source>
</evidence>
<reference evidence="1" key="1">
    <citation type="submission" date="2022-10" db="EMBL/GenBank/DDBJ databases">
        <title>Culturing micro-colonial fungi from biological soil crusts in the Mojave desert and describing Neophaeococcomyces mojavensis, and introducing the new genera and species Taxawa tesnikishii.</title>
        <authorList>
            <person name="Kurbessoian T."/>
            <person name="Stajich J.E."/>
        </authorList>
    </citation>
    <scope>NUCLEOTIDE SEQUENCE</scope>
    <source>
        <strain evidence="1">TK_35</strain>
    </source>
</reference>
<name>A0AA38XTC3_9EURO</name>
<comment type="caution">
    <text evidence="1">The sequence shown here is derived from an EMBL/GenBank/DDBJ whole genome shotgun (WGS) entry which is preliminary data.</text>
</comment>
<dbReference type="EMBL" id="JAPDRN010000116">
    <property type="protein sequence ID" value="KAJ9621152.1"/>
    <property type="molecule type" value="Genomic_DNA"/>
</dbReference>
<keyword evidence="2" id="KW-1185">Reference proteome</keyword>
<evidence type="ECO:0000313" key="2">
    <source>
        <dbReference type="Proteomes" id="UP001172681"/>
    </source>
</evidence>
<sequence length="108" mass="12302">MSNNVHELFQGSLNERITKQLRLLDSESGPAADFAKDVKVVNRKVIRPQYPDYATHQPDISFWHRKSALPTVIIETAHAHQGCKPEALAEDYILGSDLVVSHRDFKRH</sequence>
<organism evidence="1 2">
    <name type="scientific">Knufia peltigerae</name>
    <dbReference type="NCBI Taxonomy" id="1002370"/>
    <lineage>
        <taxon>Eukaryota</taxon>
        <taxon>Fungi</taxon>
        <taxon>Dikarya</taxon>
        <taxon>Ascomycota</taxon>
        <taxon>Pezizomycotina</taxon>
        <taxon>Eurotiomycetes</taxon>
        <taxon>Chaetothyriomycetidae</taxon>
        <taxon>Chaetothyriales</taxon>
        <taxon>Trichomeriaceae</taxon>
        <taxon>Knufia</taxon>
    </lineage>
</organism>
<dbReference type="AlphaFoldDB" id="A0AA38XTC3"/>
<protein>
    <submittedName>
        <fullName evidence="1">Uncharacterized protein</fullName>
    </submittedName>
</protein>
<accession>A0AA38XTC3</accession>